<evidence type="ECO:0000313" key="2">
    <source>
        <dbReference type="EMBL" id="HGU52253.1"/>
    </source>
</evidence>
<comment type="caution">
    <text evidence="2">The sequence shown here is derived from an EMBL/GenBank/DDBJ whole genome shotgun (WGS) entry which is preliminary data.</text>
</comment>
<organism evidence="2">
    <name type="scientific">Fervidobacterium pennivorans</name>
    <dbReference type="NCBI Taxonomy" id="93466"/>
    <lineage>
        <taxon>Bacteria</taxon>
        <taxon>Thermotogati</taxon>
        <taxon>Thermotogota</taxon>
        <taxon>Thermotogae</taxon>
        <taxon>Thermotogales</taxon>
        <taxon>Fervidobacteriaceae</taxon>
        <taxon>Fervidobacterium</taxon>
    </lineage>
</organism>
<feature type="transmembrane region" description="Helical" evidence="1">
    <location>
        <begin position="109"/>
        <end position="132"/>
    </location>
</feature>
<keyword evidence="1" id="KW-1133">Transmembrane helix</keyword>
<keyword evidence="1" id="KW-0472">Membrane</keyword>
<protein>
    <submittedName>
        <fullName evidence="2">Uncharacterized protein</fullName>
    </submittedName>
</protein>
<sequence>MNRKEKTERADTSQNIESVVNVGFVESAINGITDNHIALISEMPSIVSKILPKGDSLQMLGAGRLEILELFHNLVKDYHEKRYTNISKNAVKAASFVLLYTDKELDGQIVILGLPLGGFVSGIVIDLVYAIFKNEYEEYQKWKDKQKRNR</sequence>
<name>A0A7V4KBQ3_FERPE</name>
<accession>A0A7V4KBQ3</accession>
<reference evidence="2" key="1">
    <citation type="journal article" date="2020" name="mSystems">
        <title>Genome- and Community-Level Interaction Insights into Carbon Utilization and Element Cycling Functions of Hydrothermarchaeota in Hydrothermal Sediment.</title>
        <authorList>
            <person name="Zhou Z."/>
            <person name="Liu Y."/>
            <person name="Xu W."/>
            <person name="Pan J."/>
            <person name="Luo Z.H."/>
            <person name="Li M."/>
        </authorList>
    </citation>
    <scope>NUCLEOTIDE SEQUENCE [LARGE SCALE GENOMIC DNA]</scope>
    <source>
        <strain evidence="2">SpSt-61</strain>
    </source>
</reference>
<evidence type="ECO:0000256" key="1">
    <source>
        <dbReference type="SAM" id="Phobius"/>
    </source>
</evidence>
<proteinExistence type="predicted"/>
<dbReference type="EMBL" id="DSZZ01000088">
    <property type="protein sequence ID" value="HGU52253.1"/>
    <property type="molecule type" value="Genomic_DNA"/>
</dbReference>
<dbReference type="AlphaFoldDB" id="A0A7V4KBQ3"/>
<keyword evidence="1" id="KW-0812">Transmembrane</keyword>
<gene>
    <name evidence="2" type="ORF">ENT78_01775</name>
</gene>